<reference evidence="1 2" key="1">
    <citation type="journal article" date="2007" name="PLoS Genet.">
        <title>Patterns and implications of gene gain and loss in the evolution of Prochlorococcus.</title>
        <authorList>
            <person name="Kettler G.C."/>
            <person name="Martiny A.C."/>
            <person name="Huang K."/>
            <person name="Zucker J."/>
            <person name="Coleman M.L."/>
            <person name="Rodrigue S."/>
            <person name="Chen F."/>
            <person name="Lapidus A."/>
            <person name="Ferriera S."/>
            <person name="Johnson J."/>
            <person name="Steglich C."/>
            <person name="Church G.M."/>
            <person name="Richardson P."/>
            <person name="Chisholm S.W."/>
        </authorList>
    </citation>
    <scope>NUCLEOTIDE SEQUENCE [LARGE SCALE GENOMIC DNA]</scope>
    <source>
        <strain evidence="1 2">MIT 9515</strain>
    </source>
</reference>
<dbReference type="KEGG" id="pmc:P9515_01011"/>
<evidence type="ECO:0000313" key="2">
    <source>
        <dbReference type="Proteomes" id="UP000001589"/>
    </source>
</evidence>
<name>A2BU49_PROM5</name>
<sequence length="53" mass="6196">MLFKILMKKYDYKENNYVTSDPVESYFECISSCDITDGICISKCVEILRDDES</sequence>
<dbReference type="Proteomes" id="UP000001589">
    <property type="component" value="Chromosome"/>
</dbReference>
<dbReference type="HOGENOM" id="CLU_3171929_0_0_3"/>
<accession>A2BU49</accession>
<dbReference type="EMBL" id="CP000552">
    <property type="protein sequence ID" value="ABM71310.1"/>
    <property type="molecule type" value="Genomic_DNA"/>
</dbReference>
<protein>
    <submittedName>
        <fullName evidence="1">Uncharacterized protein</fullName>
    </submittedName>
</protein>
<gene>
    <name evidence="1" type="ordered locus">P9515_01011</name>
</gene>
<proteinExistence type="predicted"/>
<dbReference type="AlphaFoldDB" id="A2BU49"/>
<dbReference type="STRING" id="167542.P9515_01011"/>
<organism evidence="1 2">
    <name type="scientific">Prochlorococcus marinus (strain MIT 9515)</name>
    <dbReference type="NCBI Taxonomy" id="167542"/>
    <lineage>
        <taxon>Bacteria</taxon>
        <taxon>Bacillati</taxon>
        <taxon>Cyanobacteriota</taxon>
        <taxon>Cyanophyceae</taxon>
        <taxon>Synechococcales</taxon>
        <taxon>Prochlorococcaceae</taxon>
        <taxon>Prochlorococcus</taxon>
    </lineage>
</organism>
<evidence type="ECO:0000313" key="1">
    <source>
        <dbReference type="EMBL" id="ABM71310.1"/>
    </source>
</evidence>